<proteinExistence type="predicted"/>
<protein>
    <submittedName>
        <fullName evidence="1">Uncharacterized protein</fullName>
    </submittedName>
</protein>
<organism evidence="1 2">
    <name type="scientific">Lentinula guzmanii</name>
    <dbReference type="NCBI Taxonomy" id="2804957"/>
    <lineage>
        <taxon>Eukaryota</taxon>
        <taxon>Fungi</taxon>
        <taxon>Dikarya</taxon>
        <taxon>Basidiomycota</taxon>
        <taxon>Agaricomycotina</taxon>
        <taxon>Agaricomycetes</taxon>
        <taxon>Agaricomycetidae</taxon>
        <taxon>Agaricales</taxon>
        <taxon>Marasmiineae</taxon>
        <taxon>Omphalotaceae</taxon>
        <taxon>Lentinula</taxon>
    </lineage>
</organism>
<name>A0AA38J922_9AGAR</name>
<accession>A0AA38J922</accession>
<evidence type="ECO:0000313" key="1">
    <source>
        <dbReference type="EMBL" id="KAJ3710509.1"/>
    </source>
</evidence>
<comment type="caution">
    <text evidence="1">The sequence shown here is derived from an EMBL/GenBank/DDBJ whole genome shotgun (WGS) entry which is preliminary data.</text>
</comment>
<reference evidence="1" key="1">
    <citation type="submission" date="2022-08" db="EMBL/GenBank/DDBJ databases">
        <authorList>
            <consortium name="DOE Joint Genome Institute"/>
            <person name="Min B."/>
            <person name="Sierra-Patev S."/>
            <person name="Naranjo-Ortiz M."/>
            <person name="Looney B."/>
            <person name="Konkel Z."/>
            <person name="Slot J.C."/>
            <person name="Sakamoto Y."/>
            <person name="Steenwyk J.L."/>
            <person name="Rokas A."/>
            <person name="Carro J."/>
            <person name="Camarero S."/>
            <person name="Ferreira P."/>
            <person name="Molpeceres G."/>
            <person name="Ruiz-duenas F.J."/>
            <person name="Serrano A."/>
            <person name="Henrissat B."/>
            <person name="Drula E."/>
            <person name="Hughes K.W."/>
            <person name="Mata J.L."/>
            <person name="Ishikawa N.K."/>
            <person name="Vargas-Isla R."/>
            <person name="Ushijima S."/>
            <person name="Smith C.A."/>
            <person name="Ahrendt S."/>
            <person name="Andreopoulos W."/>
            <person name="He G."/>
            <person name="LaButti K."/>
            <person name="Lipzen A."/>
            <person name="Ng V."/>
            <person name="Riley R."/>
            <person name="Sandor L."/>
            <person name="Barry K."/>
            <person name="Martinez A.T."/>
            <person name="Xiao Y."/>
            <person name="Gibbons J.G."/>
            <person name="Terashima K."/>
            <person name="Hibbett D.S."/>
            <person name="Grigoriev I.V."/>
        </authorList>
    </citation>
    <scope>NUCLEOTIDE SEQUENCE</scope>
    <source>
        <strain evidence="1">ET3784</strain>
    </source>
</reference>
<dbReference type="Proteomes" id="UP001176059">
    <property type="component" value="Unassembled WGS sequence"/>
</dbReference>
<reference evidence="1" key="2">
    <citation type="journal article" date="2023" name="Proc. Natl. Acad. Sci. U.S.A.">
        <title>A global phylogenomic analysis of the shiitake genus Lentinula.</title>
        <authorList>
            <person name="Sierra-Patev S."/>
            <person name="Min B."/>
            <person name="Naranjo-Ortiz M."/>
            <person name="Looney B."/>
            <person name="Konkel Z."/>
            <person name="Slot J.C."/>
            <person name="Sakamoto Y."/>
            <person name="Steenwyk J.L."/>
            <person name="Rokas A."/>
            <person name="Carro J."/>
            <person name="Camarero S."/>
            <person name="Ferreira P."/>
            <person name="Molpeceres G."/>
            <person name="Ruiz-Duenas F.J."/>
            <person name="Serrano A."/>
            <person name="Henrissat B."/>
            <person name="Drula E."/>
            <person name="Hughes K.W."/>
            <person name="Mata J.L."/>
            <person name="Ishikawa N.K."/>
            <person name="Vargas-Isla R."/>
            <person name="Ushijima S."/>
            <person name="Smith C.A."/>
            <person name="Donoghue J."/>
            <person name="Ahrendt S."/>
            <person name="Andreopoulos W."/>
            <person name="He G."/>
            <person name="LaButti K."/>
            <person name="Lipzen A."/>
            <person name="Ng V."/>
            <person name="Riley R."/>
            <person name="Sandor L."/>
            <person name="Barry K."/>
            <person name="Martinez A.T."/>
            <person name="Xiao Y."/>
            <person name="Gibbons J.G."/>
            <person name="Terashima K."/>
            <person name="Grigoriev I.V."/>
            <person name="Hibbett D."/>
        </authorList>
    </citation>
    <scope>NUCLEOTIDE SEQUENCE</scope>
    <source>
        <strain evidence="1">ET3784</strain>
    </source>
</reference>
<dbReference type="AlphaFoldDB" id="A0AA38J922"/>
<evidence type="ECO:0000313" key="2">
    <source>
        <dbReference type="Proteomes" id="UP001176059"/>
    </source>
</evidence>
<dbReference type="EMBL" id="JANVFO010000138">
    <property type="protein sequence ID" value="KAJ3710509.1"/>
    <property type="molecule type" value="Genomic_DNA"/>
</dbReference>
<gene>
    <name evidence="1" type="ORF">DFJ43DRAFT_142068</name>
</gene>
<keyword evidence="2" id="KW-1185">Reference proteome</keyword>
<sequence length="150" mass="16912">MFSLCYLAILGWQMKRRLGSVCLTESSPSISILGCHLESIIPVLGHSHAYEVFAQFLEASNLLANKHRASFNFRRARSKQRGPNEGVWTIGQINLDLEAVELETYTTSARIAEGSFKKHRSSDCLSFLIGLSLPSSYFHFDSEVFPPRSW</sequence>